<keyword evidence="1" id="KW-0732">Signal</keyword>
<dbReference type="InterPro" id="IPR003961">
    <property type="entry name" value="FN3_dom"/>
</dbReference>
<accession>A0A0W0RXS0</accession>
<dbReference type="InterPro" id="IPR036116">
    <property type="entry name" value="FN3_sf"/>
</dbReference>
<sequence>MNKLRNRCWGVGFVGLCVSTSINAALPVWTYSAPSPALVTVAAGGTATVQYTVTNQSIKSKNLILKATPGVSASACYLAARGSTCTLTLMINGSLIPEQGLHTGPVLCEQNNPNQCYQPNPVNVLNVVKGTNPPPVIHYTVSANGDTHVVPNPSNQQVNYNGTVVIYLSVAPGYVAGIASDTCGGSLSGTTYTTAPVTRNCSVNFISTPSFPVAGRPNHVFVVPGNGQAMISWTAPSNTGTGTIIGYTVTYGPTSGTRFDTAGCTATAPSLTCVVTGLTNGIAYTFAVSTITRQSGVNQTGPASLSSSITPINGLVASPSTLALSGLGGGLARTITLKNTSANPITLDTVPTAGAFNPALPMGTAISATTCNNNVPIPSGGSCTIILTPGAIVSSDNSSTPCTNGGAPVPSAINITANGNTVHTTAHVVVLGYGCQYQGGYVFSIDDTAPNVGSIGGKVVATTNQADAYPNGITWSPGSVYNNIWGIDDASTSSHPSPNASSTYPATFQTGQLNCDAANDGACATHNVQVFYNSRANTTYATGLCRQPLTGNSATACAGGSTCYSDWYLPSVCDLGPFGSGGNYPSSPGSQACTPGSTNIQNQLVSTNITNLSGYYWCSTENSGFPLESACYQYFDSSNSAQGGVDKHYALGVRCVRSLTY</sequence>
<dbReference type="OrthoDB" id="8908077at2"/>
<dbReference type="PROSITE" id="PS50853">
    <property type="entry name" value="FN3"/>
    <property type="match status" value="1"/>
</dbReference>
<dbReference type="InterPro" id="IPR013783">
    <property type="entry name" value="Ig-like_fold"/>
</dbReference>
<evidence type="ECO:0000313" key="3">
    <source>
        <dbReference type="EMBL" id="KTC75922.1"/>
    </source>
</evidence>
<dbReference type="AlphaFoldDB" id="A0A0W0RXS0"/>
<feature type="domain" description="Fibronectin type-III" evidence="2">
    <location>
        <begin position="214"/>
        <end position="314"/>
    </location>
</feature>
<dbReference type="STRING" id="447.Lboz_0750"/>
<dbReference type="SUPFAM" id="SSF49265">
    <property type="entry name" value="Fibronectin type III"/>
    <property type="match status" value="1"/>
</dbReference>
<protein>
    <recommendedName>
        <fullName evidence="2">Fibronectin type-III domain-containing protein</fullName>
    </recommendedName>
</protein>
<dbReference type="Proteomes" id="UP000054695">
    <property type="component" value="Unassembled WGS sequence"/>
</dbReference>
<comment type="caution">
    <text evidence="3">The sequence shown here is derived from an EMBL/GenBank/DDBJ whole genome shotgun (WGS) entry which is preliminary data.</text>
</comment>
<dbReference type="Gene3D" id="2.60.40.10">
    <property type="entry name" value="Immunoglobulins"/>
    <property type="match status" value="1"/>
</dbReference>
<dbReference type="CDD" id="cd00063">
    <property type="entry name" value="FN3"/>
    <property type="match status" value="1"/>
</dbReference>
<feature type="chain" id="PRO_5006911382" description="Fibronectin type-III domain-containing protein" evidence="1">
    <location>
        <begin position="25"/>
        <end position="661"/>
    </location>
</feature>
<feature type="signal peptide" evidence="1">
    <location>
        <begin position="1"/>
        <end position="24"/>
    </location>
</feature>
<dbReference type="PATRIC" id="fig|447.4.peg.808"/>
<evidence type="ECO:0000259" key="2">
    <source>
        <dbReference type="PROSITE" id="PS50853"/>
    </source>
</evidence>
<reference evidence="3 4" key="1">
    <citation type="submission" date="2015-11" db="EMBL/GenBank/DDBJ databases">
        <title>Genomic analysis of 38 Legionella species identifies large and diverse effector repertoires.</title>
        <authorList>
            <person name="Burstein D."/>
            <person name="Amaro F."/>
            <person name="Zusman T."/>
            <person name="Lifshitz Z."/>
            <person name="Cohen O."/>
            <person name="Gilbert J.A."/>
            <person name="Pupko T."/>
            <person name="Shuman H.A."/>
            <person name="Segal G."/>
        </authorList>
    </citation>
    <scope>NUCLEOTIDE SEQUENCE [LARGE SCALE GENOMIC DNA]</scope>
    <source>
        <strain evidence="3 4">WIGA</strain>
    </source>
</reference>
<name>A0A0W0RXS0_LEGBO</name>
<evidence type="ECO:0000256" key="1">
    <source>
        <dbReference type="SAM" id="SignalP"/>
    </source>
</evidence>
<organism evidence="3 4">
    <name type="scientific">Legionella bozemanae</name>
    <name type="common">Fluoribacter bozemanae</name>
    <dbReference type="NCBI Taxonomy" id="447"/>
    <lineage>
        <taxon>Bacteria</taxon>
        <taxon>Pseudomonadati</taxon>
        <taxon>Pseudomonadota</taxon>
        <taxon>Gammaproteobacteria</taxon>
        <taxon>Legionellales</taxon>
        <taxon>Legionellaceae</taxon>
        <taxon>Legionella</taxon>
    </lineage>
</organism>
<evidence type="ECO:0000313" key="4">
    <source>
        <dbReference type="Proteomes" id="UP000054695"/>
    </source>
</evidence>
<dbReference type="EMBL" id="LNXU01000007">
    <property type="protein sequence ID" value="KTC75922.1"/>
    <property type="molecule type" value="Genomic_DNA"/>
</dbReference>
<dbReference type="SMART" id="SM00060">
    <property type="entry name" value="FN3"/>
    <property type="match status" value="1"/>
</dbReference>
<keyword evidence="4" id="KW-1185">Reference proteome</keyword>
<gene>
    <name evidence="3" type="ORF">Lboz_0750</name>
</gene>
<dbReference type="RefSeq" id="WP_058458439.1">
    <property type="nucleotide sequence ID" value="NZ_CAAAIY010000011.1"/>
</dbReference>
<dbReference type="Pfam" id="PF00041">
    <property type="entry name" value="fn3"/>
    <property type="match status" value="1"/>
</dbReference>
<proteinExistence type="predicted"/>